<keyword evidence="5 8" id="KW-0812">Transmembrane</keyword>
<evidence type="ECO:0000256" key="8">
    <source>
        <dbReference type="SAM" id="Phobius"/>
    </source>
</evidence>
<evidence type="ECO:0000313" key="10">
    <source>
        <dbReference type="EMBL" id="PZQ99812.1"/>
    </source>
</evidence>
<dbReference type="GO" id="GO:0005886">
    <property type="term" value="C:plasma membrane"/>
    <property type="evidence" value="ECO:0007669"/>
    <property type="project" value="UniProtKB-SubCell"/>
</dbReference>
<dbReference type="GO" id="GO:0016763">
    <property type="term" value="F:pentosyltransferase activity"/>
    <property type="evidence" value="ECO:0007669"/>
    <property type="project" value="TreeGrafter"/>
</dbReference>
<keyword evidence="7 8" id="KW-0472">Membrane</keyword>
<gene>
    <name evidence="10" type="ORF">DI533_03980</name>
</gene>
<keyword evidence="3" id="KW-0328">Glycosyltransferase</keyword>
<dbReference type="InterPro" id="IPR050297">
    <property type="entry name" value="LipidA_mod_glycosyltrf_83"/>
</dbReference>
<protein>
    <submittedName>
        <fullName evidence="10">Glycosyl transferase</fullName>
    </submittedName>
</protein>
<evidence type="ECO:0000256" key="6">
    <source>
        <dbReference type="ARBA" id="ARBA00022989"/>
    </source>
</evidence>
<evidence type="ECO:0000256" key="5">
    <source>
        <dbReference type="ARBA" id="ARBA00022692"/>
    </source>
</evidence>
<keyword evidence="4 10" id="KW-0808">Transferase</keyword>
<dbReference type="PANTHER" id="PTHR33908">
    <property type="entry name" value="MANNOSYLTRANSFERASE YKCB-RELATED"/>
    <property type="match status" value="1"/>
</dbReference>
<feature type="transmembrane region" description="Helical" evidence="8">
    <location>
        <begin position="152"/>
        <end position="169"/>
    </location>
</feature>
<evidence type="ECO:0000256" key="7">
    <source>
        <dbReference type="ARBA" id="ARBA00023136"/>
    </source>
</evidence>
<feature type="transmembrane region" description="Helical" evidence="8">
    <location>
        <begin position="181"/>
        <end position="211"/>
    </location>
</feature>
<evidence type="ECO:0000256" key="1">
    <source>
        <dbReference type="ARBA" id="ARBA00004651"/>
    </source>
</evidence>
<organism evidence="10 11">
    <name type="scientific">Cereibacter sphaeroides</name>
    <name type="common">Rhodobacter sphaeroides</name>
    <dbReference type="NCBI Taxonomy" id="1063"/>
    <lineage>
        <taxon>Bacteria</taxon>
        <taxon>Pseudomonadati</taxon>
        <taxon>Pseudomonadota</taxon>
        <taxon>Alphaproteobacteria</taxon>
        <taxon>Rhodobacterales</taxon>
        <taxon>Paracoccaceae</taxon>
        <taxon>Cereibacter</taxon>
    </lineage>
</organism>
<dbReference type="Pfam" id="PF13231">
    <property type="entry name" value="PMT_2"/>
    <property type="match status" value="1"/>
</dbReference>
<accession>A0A2W5SG84</accession>
<name>A0A2W5SG84_CERSP</name>
<feature type="transmembrane region" description="Helical" evidence="8">
    <location>
        <begin position="388"/>
        <end position="407"/>
    </location>
</feature>
<dbReference type="Proteomes" id="UP000248975">
    <property type="component" value="Unassembled WGS sequence"/>
</dbReference>
<evidence type="ECO:0000256" key="3">
    <source>
        <dbReference type="ARBA" id="ARBA00022676"/>
    </source>
</evidence>
<feature type="transmembrane region" description="Helical" evidence="8">
    <location>
        <begin position="306"/>
        <end position="325"/>
    </location>
</feature>
<dbReference type="AlphaFoldDB" id="A0A2W5SG84"/>
<dbReference type="InterPro" id="IPR038731">
    <property type="entry name" value="RgtA/B/C-like"/>
</dbReference>
<evidence type="ECO:0000256" key="4">
    <source>
        <dbReference type="ARBA" id="ARBA00022679"/>
    </source>
</evidence>
<evidence type="ECO:0000256" key="2">
    <source>
        <dbReference type="ARBA" id="ARBA00022475"/>
    </source>
</evidence>
<feature type="transmembrane region" description="Helical" evidence="8">
    <location>
        <begin position="21"/>
        <end position="40"/>
    </location>
</feature>
<feature type="transmembrane region" description="Helical" evidence="8">
    <location>
        <begin position="107"/>
        <end position="140"/>
    </location>
</feature>
<proteinExistence type="predicted"/>
<feature type="transmembrane region" description="Helical" evidence="8">
    <location>
        <begin position="278"/>
        <end position="299"/>
    </location>
</feature>
<feature type="transmembrane region" description="Helical" evidence="8">
    <location>
        <begin position="361"/>
        <end position="382"/>
    </location>
</feature>
<dbReference type="GO" id="GO:0010041">
    <property type="term" value="P:response to iron(III) ion"/>
    <property type="evidence" value="ECO:0007669"/>
    <property type="project" value="TreeGrafter"/>
</dbReference>
<keyword evidence="6 8" id="KW-1133">Transmembrane helix</keyword>
<dbReference type="GO" id="GO:0009103">
    <property type="term" value="P:lipopolysaccharide biosynthetic process"/>
    <property type="evidence" value="ECO:0007669"/>
    <property type="project" value="TreeGrafter"/>
</dbReference>
<feature type="transmembrane region" description="Helical" evidence="8">
    <location>
        <begin position="419"/>
        <end position="440"/>
    </location>
</feature>
<dbReference type="PANTHER" id="PTHR33908:SF3">
    <property type="entry name" value="UNDECAPRENYL PHOSPHATE-ALPHA-4-AMINO-4-DEOXY-L-ARABINOSE ARABINOSYL TRANSFERASE"/>
    <property type="match status" value="1"/>
</dbReference>
<sequence>MTRVEAFVARIAAASAAVQRTALAVFAALVFLPGLVSLPVSDRDEARFVQASRQMIESGDPIDIRFQDEARYKKPVGIYWMQVAAMEAVGQGADAPLWASRLPSYLAAIAAVVLVQVVGVSLTGAAPALLGAILFAGTLVLAGEARIAKTDAVLLALVLVQMAVLARAYSGTALGQWRVYAFWAAFGLSALVKGPVGPMIVGLSVLALCLVQRDRNWLRPIGNWRAMALGAAILLPWAMAISWRAGGEFWQASVGGDLLAKVAEGQEGKGAPPGTYLALLWLTFWPGSALLTLMLPAIWADRRAKASIFLLAWIIPFWLVLEAVPTKLIHYPLPLYPALALLACAALMARPAGALPPLGRAVALPFLALAPLLLGASAWLAASTGAGFSAAWPAVLALPPVLVVALAACRALTRDLRHALPACLAVMAAITLAGAVATLARTPWLWPSDQLAALIRDATPEECAETRLVSTGYTEPSLIVRTSRQTQLLPVDRAAKAAGQACTLIAVEDRVAPEFARATTDVPLEQVGRVQGFAIGAGRNVGVTLYRNGGAE</sequence>
<feature type="transmembrane region" description="Helical" evidence="8">
    <location>
        <begin position="223"/>
        <end position="243"/>
    </location>
</feature>
<keyword evidence="2" id="KW-1003">Cell membrane</keyword>
<feature type="transmembrane region" description="Helical" evidence="8">
    <location>
        <begin position="331"/>
        <end position="349"/>
    </location>
</feature>
<dbReference type="EMBL" id="QFQS01000001">
    <property type="protein sequence ID" value="PZQ99812.1"/>
    <property type="molecule type" value="Genomic_DNA"/>
</dbReference>
<comment type="caution">
    <text evidence="10">The sequence shown here is derived from an EMBL/GenBank/DDBJ whole genome shotgun (WGS) entry which is preliminary data.</text>
</comment>
<comment type="subcellular location">
    <subcellularLocation>
        <location evidence="1">Cell membrane</location>
        <topology evidence="1">Multi-pass membrane protein</topology>
    </subcellularLocation>
</comment>
<evidence type="ECO:0000259" key="9">
    <source>
        <dbReference type="Pfam" id="PF13231"/>
    </source>
</evidence>
<feature type="domain" description="Glycosyltransferase RgtA/B/C/D-like" evidence="9">
    <location>
        <begin position="73"/>
        <end position="238"/>
    </location>
</feature>
<reference evidence="10 11" key="1">
    <citation type="submission" date="2017-08" db="EMBL/GenBank/DDBJ databases">
        <title>Infants hospitalized years apart are colonized by the same room-sourced microbial strains.</title>
        <authorList>
            <person name="Brooks B."/>
            <person name="Olm M.R."/>
            <person name="Firek B.A."/>
            <person name="Baker R."/>
            <person name="Thomas B.C."/>
            <person name="Morowitz M.J."/>
            <person name="Banfield J.F."/>
        </authorList>
    </citation>
    <scope>NUCLEOTIDE SEQUENCE [LARGE SCALE GENOMIC DNA]</scope>
    <source>
        <strain evidence="10">S2_003_000_R2_11</strain>
    </source>
</reference>
<evidence type="ECO:0000313" key="11">
    <source>
        <dbReference type="Proteomes" id="UP000248975"/>
    </source>
</evidence>